<dbReference type="InterPro" id="IPR005344">
    <property type="entry name" value="TMEM33/Pom33"/>
</dbReference>
<feature type="transmembrane region" description="Helical" evidence="7">
    <location>
        <begin position="79"/>
        <end position="105"/>
    </location>
</feature>
<evidence type="ECO:0000313" key="8">
    <source>
        <dbReference type="EMBL" id="BEI92742.1"/>
    </source>
</evidence>
<feature type="region of interest" description="Disordered" evidence="6">
    <location>
        <begin position="239"/>
        <end position="291"/>
    </location>
</feature>
<gene>
    <name evidence="8" type="primary">POM33</name>
    <name evidence="8" type="ORF">CcaverHIS019_0503700</name>
</gene>
<feature type="transmembrane region" description="Helical" evidence="7">
    <location>
        <begin position="156"/>
        <end position="175"/>
    </location>
</feature>
<dbReference type="InterPro" id="IPR051645">
    <property type="entry name" value="PER33/POM33_regulator"/>
</dbReference>
<evidence type="ECO:0000256" key="5">
    <source>
        <dbReference type="ARBA" id="ARBA00023136"/>
    </source>
</evidence>
<name>A0AA48L6A2_9TREE</name>
<comment type="similarity">
    <text evidence="2">Belongs to the PER33/POM33 family.</text>
</comment>
<evidence type="ECO:0000256" key="4">
    <source>
        <dbReference type="ARBA" id="ARBA00022989"/>
    </source>
</evidence>
<dbReference type="EMBL" id="AP028216">
    <property type="protein sequence ID" value="BEI92742.1"/>
    <property type="molecule type" value="Genomic_DNA"/>
</dbReference>
<dbReference type="RefSeq" id="XP_060458007.1">
    <property type="nucleotide sequence ID" value="XM_060601521.1"/>
</dbReference>
<keyword evidence="9" id="KW-1185">Reference proteome</keyword>
<evidence type="ECO:0008006" key="10">
    <source>
        <dbReference type="Google" id="ProtNLM"/>
    </source>
</evidence>
<reference evidence="8" key="1">
    <citation type="journal article" date="2023" name="BMC Genomics">
        <title>Chromosome-level genome assemblies of Cutaneotrichosporon spp. (Trichosporonales, Basidiomycota) reveal imbalanced evolution between nucleotide sequences and chromosome synteny.</title>
        <authorList>
            <person name="Kobayashi Y."/>
            <person name="Kayamori A."/>
            <person name="Aoki K."/>
            <person name="Shiwa Y."/>
            <person name="Matsutani M."/>
            <person name="Fujita N."/>
            <person name="Sugita T."/>
            <person name="Iwasaki W."/>
            <person name="Tanaka N."/>
            <person name="Takashima M."/>
        </authorList>
    </citation>
    <scope>NUCLEOTIDE SEQUENCE</scope>
    <source>
        <strain evidence="8">HIS019</strain>
    </source>
</reference>
<evidence type="ECO:0000313" key="9">
    <source>
        <dbReference type="Proteomes" id="UP001233271"/>
    </source>
</evidence>
<evidence type="ECO:0000256" key="2">
    <source>
        <dbReference type="ARBA" id="ARBA00007322"/>
    </source>
</evidence>
<feature type="transmembrane region" description="Helical" evidence="7">
    <location>
        <begin position="42"/>
        <end position="59"/>
    </location>
</feature>
<evidence type="ECO:0000256" key="1">
    <source>
        <dbReference type="ARBA" id="ARBA00004141"/>
    </source>
</evidence>
<dbReference type="GO" id="GO:0071786">
    <property type="term" value="P:endoplasmic reticulum tubular network organization"/>
    <property type="evidence" value="ECO:0007669"/>
    <property type="project" value="TreeGrafter"/>
</dbReference>
<dbReference type="PANTHER" id="PTHR12703">
    <property type="entry name" value="TRANSMEMBRANE PROTEIN 33"/>
    <property type="match status" value="1"/>
</dbReference>
<dbReference type="GO" id="GO:0016020">
    <property type="term" value="C:membrane"/>
    <property type="evidence" value="ECO:0007669"/>
    <property type="project" value="UniProtKB-SubCell"/>
</dbReference>
<evidence type="ECO:0000256" key="6">
    <source>
        <dbReference type="SAM" id="MobiDB-lite"/>
    </source>
</evidence>
<accession>A0AA48L6A2</accession>
<dbReference type="AlphaFoldDB" id="A0AA48L6A2"/>
<organism evidence="8 9">
    <name type="scientific">Cutaneotrichosporon cavernicola</name>
    <dbReference type="NCBI Taxonomy" id="279322"/>
    <lineage>
        <taxon>Eukaryota</taxon>
        <taxon>Fungi</taxon>
        <taxon>Dikarya</taxon>
        <taxon>Basidiomycota</taxon>
        <taxon>Agaricomycotina</taxon>
        <taxon>Tremellomycetes</taxon>
        <taxon>Trichosporonales</taxon>
        <taxon>Trichosporonaceae</taxon>
        <taxon>Cutaneotrichosporon</taxon>
    </lineage>
</organism>
<sequence length="291" mass="31526">MASVLDPHYLWAFGHLTVLTNAVYIVIQTLLFRGTPNIPYRLLYIGALLSYSIVVFKSLGKPTGMPWLRRAFVDENAQYALLAFYWLISKAIGITILPFATFSLFHCATFFRTNILPKFSPKAVAGQQSPPPNWADNLGKQLQDWVKQNYDKAMNFVAYAELVILLRVFVGALTWRSSFVAPIFLAHFIRLRYHASPFTRHSVNTVGAKIDEFTNGQSPAIKNAWATVKRVLGTWGGGQLVPGPQAAPRPAAPGARAAGATRPAAGASTGAATGAEPAAPAPGTTGATRRA</sequence>
<evidence type="ECO:0000256" key="7">
    <source>
        <dbReference type="SAM" id="Phobius"/>
    </source>
</evidence>
<dbReference type="KEGG" id="ccac:CcaHIS019_0503700"/>
<dbReference type="GO" id="GO:0005783">
    <property type="term" value="C:endoplasmic reticulum"/>
    <property type="evidence" value="ECO:0007669"/>
    <property type="project" value="TreeGrafter"/>
</dbReference>
<keyword evidence="3 7" id="KW-0812">Transmembrane</keyword>
<feature type="compositionally biased region" description="Low complexity" evidence="6">
    <location>
        <begin position="252"/>
        <end position="291"/>
    </location>
</feature>
<dbReference type="Proteomes" id="UP001233271">
    <property type="component" value="Chromosome 5"/>
</dbReference>
<dbReference type="Pfam" id="PF03661">
    <property type="entry name" value="TMEM33_Pom33"/>
    <property type="match status" value="1"/>
</dbReference>
<dbReference type="PANTHER" id="PTHR12703:SF4">
    <property type="entry name" value="TRANSMEMBRANE PROTEIN 33"/>
    <property type="match status" value="1"/>
</dbReference>
<evidence type="ECO:0000256" key="3">
    <source>
        <dbReference type="ARBA" id="ARBA00022692"/>
    </source>
</evidence>
<keyword evidence="4 7" id="KW-1133">Transmembrane helix</keyword>
<comment type="subcellular location">
    <subcellularLocation>
        <location evidence="1">Membrane</location>
        <topology evidence="1">Multi-pass membrane protein</topology>
    </subcellularLocation>
</comment>
<protein>
    <recommendedName>
        <fullName evidence="10">Endoplasmic reticulum protein</fullName>
    </recommendedName>
</protein>
<dbReference type="GO" id="GO:0061024">
    <property type="term" value="P:membrane organization"/>
    <property type="evidence" value="ECO:0007669"/>
    <property type="project" value="TreeGrafter"/>
</dbReference>
<keyword evidence="5 7" id="KW-0472">Membrane</keyword>
<dbReference type="GeneID" id="85496612"/>
<proteinExistence type="inferred from homology"/>
<feature type="transmembrane region" description="Helical" evidence="7">
    <location>
        <begin position="12"/>
        <end position="30"/>
    </location>
</feature>